<feature type="transmembrane region" description="Helical" evidence="8">
    <location>
        <begin position="106"/>
        <end position="125"/>
    </location>
</feature>
<keyword evidence="4 8" id="KW-0812">Transmembrane</keyword>
<name>A0A381R8L7_9ZZZZ</name>
<feature type="transmembrane region" description="Helical" evidence="8">
    <location>
        <begin position="20"/>
        <end position="42"/>
    </location>
</feature>
<dbReference type="InterPro" id="IPR023408">
    <property type="entry name" value="MscS_beta-dom_sf"/>
</dbReference>
<proteinExistence type="predicted"/>
<reference evidence="10" key="1">
    <citation type="submission" date="2018-05" db="EMBL/GenBank/DDBJ databases">
        <authorList>
            <person name="Lanie J.A."/>
            <person name="Ng W.-L."/>
            <person name="Kazmierczak K.M."/>
            <person name="Andrzejewski T.M."/>
            <person name="Davidsen T.M."/>
            <person name="Wayne K.J."/>
            <person name="Tettelin H."/>
            <person name="Glass J.I."/>
            <person name="Rusch D."/>
            <person name="Podicherti R."/>
            <person name="Tsui H.-C.T."/>
            <person name="Winkler M.E."/>
        </authorList>
    </citation>
    <scope>NUCLEOTIDE SEQUENCE</scope>
</reference>
<organism evidence="10">
    <name type="scientific">marine metagenome</name>
    <dbReference type="NCBI Taxonomy" id="408172"/>
    <lineage>
        <taxon>unclassified sequences</taxon>
        <taxon>metagenomes</taxon>
        <taxon>ecological metagenomes</taxon>
    </lineage>
</organism>
<feature type="transmembrane region" description="Helical" evidence="8">
    <location>
        <begin position="145"/>
        <end position="163"/>
    </location>
</feature>
<keyword evidence="7 8" id="KW-0472">Membrane</keyword>
<evidence type="ECO:0000256" key="1">
    <source>
        <dbReference type="ARBA" id="ARBA00004429"/>
    </source>
</evidence>
<dbReference type="PANTHER" id="PTHR30414">
    <property type="entry name" value="MINICONDUCTANCE MECHANOSENSITIVE CHANNEL YBDG"/>
    <property type="match status" value="1"/>
</dbReference>
<evidence type="ECO:0000256" key="6">
    <source>
        <dbReference type="ARBA" id="ARBA00023016"/>
    </source>
</evidence>
<evidence type="ECO:0000259" key="9">
    <source>
        <dbReference type="Pfam" id="PF00924"/>
    </source>
</evidence>
<dbReference type="Gene3D" id="2.30.30.60">
    <property type="match status" value="1"/>
</dbReference>
<feature type="transmembrane region" description="Helical" evidence="8">
    <location>
        <begin position="169"/>
        <end position="193"/>
    </location>
</feature>
<keyword evidence="2" id="KW-1003">Cell membrane</keyword>
<dbReference type="FunFam" id="2.30.30.60:FF:000002">
    <property type="entry name" value="Mechanosensitive ion channel family protein"/>
    <property type="match status" value="1"/>
</dbReference>
<keyword evidence="3" id="KW-0997">Cell inner membrane</keyword>
<evidence type="ECO:0000256" key="8">
    <source>
        <dbReference type="SAM" id="Phobius"/>
    </source>
</evidence>
<dbReference type="InterPro" id="IPR006685">
    <property type="entry name" value="MscS_channel_2nd"/>
</dbReference>
<evidence type="ECO:0000256" key="3">
    <source>
        <dbReference type="ARBA" id="ARBA00022519"/>
    </source>
</evidence>
<gene>
    <name evidence="10" type="ORF">METZ01_LOCUS40929</name>
</gene>
<dbReference type="InterPro" id="IPR030192">
    <property type="entry name" value="YbdG"/>
</dbReference>
<keyword evidence="6" id="KW-0346">Stress response</keyword>
<dbReference type="GO" id="GO:0008381">
    <property type="term" value="F:mechanosensitive monoatomic ion channel activity"/>
    <property type="evidence" value="ECO:0007669"/>
    <property type="project" value="InterPro"/>
</dbReference>
<dbReference type="AlphaFoldDB" id="A0A381R8L7"/>
<dbReference type="GO" id="GO:0071470">
    <property type="term" value="P:cellular response to osmotic stress"/>
    <property type="evidence" value="ECO:0007669"/>
    <property type="project" value="InterPro"/>
</dbReference>
<feature type="domain" description="Mechanosensitive ion channel MscS" evidence="9">
    <location>
        <begin position="188"/>
        <end position="255"/>
    </location>
</feature>
<dbReference type="InterPro" id="IPR010920">
    <property type="entry name" value="LSM_dom_sf"/>
</dbReference>
<dbReference type="PANTHER" id="PTHR30414:SF0">
    <property type="entry name" value="MINICONDUCTANCE MECHANOSENSITIVE CHANNEL YBDG"/>
    <property type="match status" value="1"/>
</dbReference>
<evidence type="ECO:0000256" key="7">
    <source>
        <dbReference type="ARBA" id="ARBA00023136"/>
    </source>
</evidence>
<evidence type="ECO:0000256" key="4">
    <source>
        <dbReference type="ARBA" id="ARBA00022692"/>
    </source>
</evidence>
<dbReference type="EMBL" id="UINC01001753">
    <property type="protein sequence ID" value="SUZ88075.1"/>
    <property type="molecule type" value="Genomic_DNA"/>
</dbReference>
<dbReference type="SUPFAM" id="SSF50182">
    <property type="entry name" value="Sm-like ribonucleoproteins"/>
    <property type="match status" value="1"/>
</dbReference>
<evidence type="ECO:0000313" key="10">
    <source>
        <dbReference type="EMBL" id="SUZ88075.1"/>
    </source>
</evidence>
<keyword evidence="5 8" id="KW-1133">Transmembrane helix</keyword>
<sequence>MLNVLRDFLVHQGFDDGFSRWLTLNAEIVLVLVLAILANMLAKRIVVRGAAALIGKTTTSWDDVLIEHRVIQRMSHLAPALVVYHFSLPVLENYPWWSNSVRQASLIYMLLVVVLVIDATLNAIADVMQSSQVSQDLPIKSLAQVLKLGLYIIAGIGVLSLILGKSPLLLFSGLGAMTAVIMLVFKDAILGFVGGIQLSANRMVARGDWIEMPKYGADGDVIEVALTTVKVQNWDKTITTIPTYALISESFKNWRGMSESGGRRIKRAINLDVNSIRFCDDEMLKRFIKIPYMAEYLNSKRDEVSKRHKENAMDELPPGSDRRLTNVGTFRAYVIAYLRDHPMIHQDMTLMVRQLAPGPHGLPVEIYGFSRDQRWVSYENIQADVFDHILAIVPEFDLRVYQIP</sequence>
<protein>
    <recommendedName>
        <fullName evidence="9">Mechanosensitive ion channel MscS domain-containing protein</fullName>
    </recommendedName>
</protein>
<dbReference type="Pfam" id="PF00924">
    <property type="entry name" value="MS_channel_2nd"/>
    <property type="match status" value="1"/>
</dbReference>
<dbReference type="GO" id="GO:0005886">
    <property type="term" value="C:plasma membrane"/>
    <property type="evidence" value="ECO:0007669"/>
    <property type="project" value="UniProtKB-SubCell"/>
</dbReference>
<comment type="subcellular location">
    <subcellularLocation>
        <location evidence="1">Cell inner membrane</location>
        <topology evidence="1">Multi-pass membrane protein</topology>
    </subcellularLocation>
</comment>
<evidence type="ECO:0000256" key="5">
    <source>
        <dbReference type="ARBA" id="ARBA00022989"/>
    </source>
</evidence>
<accession>A0A381R8L7</accession>
<evidence type="ECO:0000256" key="2">
    <source>
        <dbReference type="ARBA" id="ARBA00022475"/>
    </source>
</evidence>